<dbReference type="KEGG" id="fsm:CCS41_00865"/>
<dbReference type="Pfam" id="PF01724">
    <property type="entry name" value="DUF29"/>
    <property type="match status" value="1"/>
</dbReference>
<dbReference type="EMBL" id="CP021659">
    <property type="protein sequence ID" value="AWK13369.1"/>
    <property type="molecule type" value="Genomic_DNA"/>
</dbReference>
<evidence type="ECO:0000313" key="2">
    <source>
        <dbReference type="Proteomes" id="UP000261875"/>
    </source>
</evidence>
<accession>A0A2U8I2N7</accession>
<dbReference type="OrthoDB" id="5766125at2"/>
<proteinExistence type="predicted"/>
<name>A0A2U8I2N7_9GAMM</name>
<dbReference type="Gene3D" id="1.20.1220.20">
    <property type="entry name" value="Uncharcterised protein PF01724"/>
    <property type="match status" value="1"/>
</dbReference>
<protein>
    <submittedName>
        <fullName evidence="1">DUF29 domain-containing protein</fullName>
    </submittedName>
</protein>
<gene>
    <name evidence="1" type="ORF">CCS41_00865</name>
</gene>
<dbReference type="RefSeq" id="WP_072550383.1">
    <property type="nucleotide sequence ID" value="NZ_CP021659.1"/>
</dbReference>
<dbReference type="STRING" id="1878942.GCA_900128755_00558"/>
<keyword evidence="2" id="KW-1185">Reference proteome</keyword>
<dbReference type="AlphaFoldDB" id="A0A2U8I2N7"/>
<dbReference type="Proteomes" id="UP000261875">
    <property type="component" value="Chromosome"/>
</dbReference>
<sequence>MATRYDSDFHGWTQEQANLLRANNLNQLDTKNLLEEIESMGRSERRELRSRLEILLAYLLKWQYQPEKSGRSWQLTIEEQRAKIMECLDDSPSLKNKLNEHLEKAYASARRLAENETQMSQSIFPKHCPWTFEQIISSEFFPD</sequence>
<reference evidence="1 2" key="1">
    <citation type="submission" date="2017-05" db="EMBL/GenBank/DDBJ databases">
        <title>Genome sequence of Candidatus Fukatsuia symbiotica and Candidatus Hamiltonella defensa from Acyrthosiphon pisum strain 5D.</title>
        <authorList>
            <person name="Patel V.A."/>
            <person name="Chevignon G."/>
            <person name="Russell J.A."/>
            <person name="Oliver K.M."/>
        </authorList>
    </citation>
    <scope>NUCLEOTIDE SEQUENCE [LARGE SCALE GENOMIC DNA]</scope>
    <source>
        <strain evidence="1 2">5D</strain>
    </source>
</reference>
<dbReference type="PANTHER" id="PTHR34235">
    <property type="entry name" value="SLR1203 PROTEIN-RELATED"/>
    <property type="match status" value="1"/>
</dbReference>
<evidence type="ECO:0000313" key="1">
    <source>
        <dbReference type="EMBL" id="AWK13369.1"/>
    </source>
</evidence>
<dbReference type="InterPro" id="IPR002636">
    <property type="entry name" value="DUF29"/>
</dbReference>
<organism evidence="1 2">
    <name type="scientific">Candidatus Fukatsuia symbiotica</name>
    <dbReference type="NCBI Taxonomy" id="1878942"/>
    <lineage>
        <taxon>Bacteria</taxon>
        <taxon>Pseudomonadati</taxon>
        <taxon>Pseudomonadota</taxon>
        <taxon>Gammaproteobacteria</taxon>
        <taxon>Enterobacterales</taxon>
        <taxon>Yersiniaceae</taxon>
        <taxon>Candidatus Fukatsuia</taxon>
    </lineage>
</organism>